<evidence type="ECO:0000256" key="8">
    <source>
        <dbReference type="ARBA" id="ARBA00023136"/>
    </source>
</evidence>
<evidence type="ECO:0000313" key="14">
    <source>
        <dbReference type="Proteomes" id="UP000540568"/>
    </source>
</evidence>
<evidence type="ECO:0000313" key="13">
    <source>
        <dbReference type="EMBL" id="MBA8810752.1"/>
    </source>
</evidence>
<comment type="subcellular location">
    <subcellularLocation>
        <location evidence="1">Cell membrane</location>
        <topology evidence="1">Multi-pass membrane protein</topology>
    </subcellularLocation>
</comment>
<evidence type="ECO:0000256" key="3">
    <source>
        <dbReference type="ARBA" id="ARBA00022475"/>
    </source>
</evidence>
<feature type="region of interest" description="Disordered" evidence="10">
    <location>
        <begin position="119"/>
        <end position="187"/>
    </location>
</feature>
<dbReference type="AlphaFoldDB" id="A0A7W3JDB4"/>
<evidence type="ECO:0000256" key="5">
    <source>
        <dbReference type="ARBA" id="ARBA00022692"/>
    </source>
</evidence>
<dbReference type="Pfam" id="PF02653">
    <property type="entry name" value="BPD_transp_2"/>
    <property type="match status" value="1"/>
</dbReference>
<reference evidence="13 14" key="1">
    <citation type="submission" date="2020-07" db="EMBL/GenBank/DDBJ databases">
        <title>Sequencing the genomes of 1000 actinobacteria strains.</title>
        <authorList>
            <person name="Klenk H.-P."/>
        </authorList>
    </citation>
    <scope>NUCLEOTIDE SEQUENCE [LARGE SCALE GENOMIC DNA]</scope>
    <source>
        <strain evidence="13 14">DSM 44121</strain>
    </source>
</reference>
<keyword evidence="2" id="KW-0813">Transport</keyword>
<keyword evidence="4" id="KW-0997">Cell inner membrane</keyword>
<dbReference type="GO" id="GO:0042941">
    <property type="term" value="P:D-alanine transmembrane transport"/>
    <property type="evidence" value="ECO:0007669"/>
    <property type="project" value="TreeGrafter"/>
</dbReference>
<protein>
    <submittedName>
        <fullName evidence="13">Branched-chain amino acid transport system permease protein</fullName>
    </submittedName>
</protein>
<dbReference type="GO" id="GO:0005304">
    <property type="term" value="F:L-valine transmembrane transporter activity"/>
    <property type="evidence" value="ECO:0007669"/>
    <property type="project" value="TreeGrafter"/>
</dbReference>
<feature type="transmembrane region" description="Helical" evidence="11">
    <location>
        <begin position="286"/>
        <end position="305"/>
    </location>
</feature>
<dbReference type="GO" id="GO:0015188">
    <property type="term" value="F:L-isoleucine transmembrane transporter activity"/>
    <property type="evidence" value="ECO:0007669"/>
    <property type="project" value="TreeGrafter"/>
</dbReference>
<keyword evidence="8 11" id="KW-0472">Membrane</keyword>
<feature type="transmembrane region" description="Helical" evidence="11">
    <location>
        <begin position="200"/>
        <end position="219"/>
    </location>
</feature>
<feature type="transmembrane region" description="Helical" evidence="11">
    <location>
        <begin position="325"/>
        <end position="349"/>
    </location>
</feature>
<feature type="compositionally biased region" description="Gly residues" evidence="10">
    <location>
        <begin position="169"/>
        <end position="187"/>
    </location>
</feature>
<dbReference type="InterPro" id="IPR052157">
    <property type="entry name" value="BCAA_transport_permease"/>
</dbReference>
<evidence type="ECO:0000256" key="10">
    <source>
        <dbReference type="SAM" id="MobiDB-lite"/>
    </source>
</evidence>
<dbReference type="CDD" id="cd06582">
    <property type="entry name" value="TM_PBP1_LivH_like"/>
    <property type="match status" value="1"/>
</dbReference>
<dbReference type="GO" id="GO:0005886">
    <property type="term" value="C:plasma membrane"/>
    <property type="evidence" value="ECO:0007669"/>
    <property type="project" value="UniProtKB-SubCell"/>
</dbReference>
<name>A0A7W3JDB4_9MICO</name>
<keyword evidence="6" id="KW-0029">Amino-acid transport</keyword>
<dbReference type="Gene3D" id="2.60.40.1120">
    <property type="entry name" value="Carboxypeptidase-like, regulatory domain"/>
    <property type="match status" value="1"/>
</dbReference>
<evidence type="ECO:0000256" key="12">
    <source>
        <dbReference type="SAM" id="SignalP"/>
    </source>
</evidence>
<sequence length="483" mass="49575">MTADRPNLATAARRLLATLAAVAIPAVIAAAPAMAAAAPAAECTPDDSTACVVAIVLDEESNPVPDVGVTISGAGFEQDVITTQEGPASVEVPQVGSYTLTIDEATVPDGLFPDTTERQVTAQTGSSARAAFRLGTTPPESAEPTDGATTAPGDGETGGAEPTDAASGGAAGEGLGGAGTTTTGGGGPSFEQIWQQFGSGIRFGLLLALASVGISLIYGTTGLSSFSHGEQVTLGAMFGYIGVNWLNMPVWLAVILVIVACGATGWLQDAAIWAPLRRRGTPVTQMMIVTIGLSLALQYTIQMVIGGRSHRVLPQNPRPLEIAGITLSTASWLSMVVAVVVILFIGWFLTRTRIGRATRAVSDNTALASATGINPDRIIRIVWVMSTGFAGLAGMLLAISFGSFNWSLGMLLLLLMFAAVTLGGLGTAYGALLGSLVIGLVVEMSTLIPGMPSDLRYASALVILILVLLFRPQGLLGRAERIG</sequence>
<keyword evidence="7 11" id="KW-1133">Transmembrane helix</keyword>
<evidence type="ECO:0000256" key="4">
    <source>
        <dbReference type="ARBA" id="ARBA00022519"/>
    </source>
</evidence>
<dbReference type="GO" id="GO:1903806">
    <property type="term" value="P:L-isoleucine import across plasma membrane"/>
    <property type="evidence" value="ECO:0007669"/>
    <property type="project" value="TreeGrafter"/>
</dbReference>
<evidence type="ECO:0000256" key="2">
    <source>
        <dbReference type="ARBA" id="ARBA00022448"/>
    </source>
</evidence>
<feature type="transmembrane region" description="Helical" evidence="11">
    <location>
        <begin position="253"/>
        <end position="274"/>
    </location>
</feature>
<dbReference type="PANTHER" id="PTHR11795">
    <property type="entry name" value="BRANCHED-CHAIN AMINO ACID TRANSPORT SYSTEM PERMEASE PROTEIN LIVH"/>
    <property type="match status" value="1"/>
</dbReference>
<keyword evidence="5 11" id="KW-0812">Transmembrane</keyword>
<comment type="similarity">
    <text evidence="9">Belongs to the binding-protein-dependent transport system permease family. LivHM subfamily.</text>
</comment>
<dbReference type="GO" id="GO:0015808">
    <property type="term" value="P:L-alanine transport"/>
    <property type="evidence" value="ECO:0007669"/>
    <property type="project" value="TreeGrafter"/>
</dbReference>
<evidence type="ECO:0000256" key="11">
    <source>
        <dbReference type="SAM" id="Phobius"/>
    </source>
</evidence>
<dbReference type="EMBL" id="JACGWV010000002">
    <property type="protein sequence ID" value="MBA8810752.1"/>
    <property type="molecule type" value="Genomic_DNA"/>
</dbReference>
<dbReference type="RefSeq" id="WP_182619811.1">
    <property type="nucleotide sequence ID" value="NZ_BAAATF010000017.1"/>
</dbReference>
<evidence type="ECO:0000256" key="9">
    <source>
        <dbReference type="ARBA" id="ARBA00037998"/>
    </source>
</evidence>
<feature type="transmembrane region" description="Helical" evidence="11">
    <location>
        <begin position="454"/>
        <end position="471"/>
    </location>
</feature>
<feature type="transmembrane region" description="Helical" evidence="11">
    <location>
        <begin position="410"/>
        <end position="442"/>
    </location>
</feature>
<evidence type="ECO:0000256" key="7">
    <source>
        <dbReference type="ARBA" id="ARBA00022989"/>
    </source>
</evidence>
<organism evidence="13 14">
    <name type="scientific">Promicromonospora sukumoe</name>
    <dbReference type="NCBI Taxonomy" id="88382"/>
    <lineage>
        <taxon>Bacteria</taxon>
        <taxon>Bacillati</taxon>
        <taxon>Actinomycetota</taxon>
        <taxon>Actinomycetes</taxon>
        <taxon>Micrococcales</taxon>
        <taxon>Promicromonosporaceae</taxon>
        <taxon>Promicromonospora</taxon>
    </lineage>
</organism>
<keyword evidence="12" id="KW-0732">Signal</keyword>
<feature type="signal peptide" evidence="12">
    <location>
        <begin position="1"/>
        <end position="35"/>
    </location>
</feature>
<dbReference type="InterPro" id="IPR001851">
    <property type="entry name" value="ABC_transp_permease"/>
</dbReference>
<accession>A0A7W3JDB4</accession>
<comment type="caution">
    <text evidence="13">The sequence shown here is derived from an EMBL/GenBank/DDBJ whole genome shotgun (WGS) entry which is preliminary data.</text>
</comment>
<dbReference type="GO" id="GO:0015192">
    <property type="term" value="F:L-phenylalanine transmembrane transporter activity"/>
    <property type="evidence" value="ECO:0007669"/>
    <property type="project" value="TreeGrafter"/>
</dbReference>
<keyword evidence="3" id="KW-1003">Cell membrane</keyword>
<keyword evidence="14" id="KW-1185">Reference proteome</keyword>
<dbReference type="Proteomes" id="UP000540568">
    <property type="component" value="Unassembled WGS sequence"/>
</dbReference>
<proteinExistence type="inferred from homology"/>
<gene>
    <name evidence="13" type="ORF">FHX71_004728</name>
</gene>
<dbReference type="GO" id="GO:0015190">
    <property type="term" value="F:L-leucine transmembrane transporter activity"/>
    <property type="evidence" value="ECO:0007669"/>
    <property type="project" value="TreeGrafter"/>
</dbReference>
<feature type="chain" id="PRO_5038700088" evidence="12">
    <location>
        <begin position="36"/>
        <end position="483"/>
    </location>
</feature>
<feature type="transmembrane region" description="Helical" evidence="11">
    <location>
        <begin position="381"/>
        <end position="404"/>
    </location>
</feature>
<evidence type="ECO:0000256" key="6">
    <source>
        <dbReference type="ARBA" id="ARBA00022970"/>
    </source>
</evidence>
<evidence type="ECO:0000256" key="1">
    <source>
        <dbReference type="ARBA" id="ARBA00004651"/>
    </source>
</evidence>
<dbReference type="PANTHER" id="PTHR11795:SF371">
    <property type="entry name" value="HIGH-AFFINITY BRANCHED-CHAIN AMINO ACID TRANSPORT SYSTEM PERMEASE PROTEIN LIVH"/>
    <property type="match status" value="1"/>
</dbReference>